<dbReference type="InterPro" id="IPR002557">
    <property type="entry name" value="Chitin-bd_dom"/>
</dbReference>
<keyword evidence="4" id="KW-1185">Reference proteome</keyword>
<evidence type="ECO:0000313" key="3">
    <source>
        <dbReference type="EMBL" id="CAB3382422.1"/>
    </source>
</evidence>
<proteinExistence type="predicted"/>
<sequence>MILKTITLLTVLSGSALALNDLCTDYGVFSHPTDCTRFYTCHGSKTHGFKQTVHKCPYGMIFSKTEFQCINYAGNEDAECEYRGLISPMASDPACEDQAVHCNNCTHLVFCQLVGEEFQNPQYEDCATSTSGAAPYCDSTMRTCTSLLPEGCQVPGFVCTSVGFFPDTKSCNIYHICYDTLTYESFRCTSPTDNLYNSQKFKCSNDSICEPPSCGGTIGLVSYPSDPRYYLLCMSAGRSEIYSCPGNTHFIDGAQGCQFVCEQEGLFAVHDDCFSYYRCEGNGGSFNQEIERCPEGMAFNPISGACDALENVRC</sequence>
<dbReference type="Gene3D" id="2.170.140.10">
    <property type="entry name" value="Chitin binding domain"/>
    <property type="match status" value="2"/>
</dbReference>
<organism evidence="3 4">
    <name type="scientific">Cloeon dipterum</name>
    <dbReference type="NCBI Taxonomy" id="197152"/>
    <lineage>
        <taxon>Eukaryota</taxon>
        <taxon>Metazoa</taxon>
        <taxon>Ecdysozoa</taxon>
        <taxon>Arthropoda</taxon>
        <taxon>Hexapoda</taxon>
        <taxon>Insecta</taxon>
        <taxon>Pterygota</taxon>
        <taxon>Palaeoptera</taxon>
        <taxon>Ephemeroptera</taxon>
        <taxon>Pisciforma</taxon>
        <taxon>Baetidae</taxon>
        <taxon>Cloeon</taxon>
    </lineage>
</organism>
<dbReference type="SUPFAM" id="SSF57625">
    <property type="entry name" value="Invertebrate chitin-binding proteins"/>
    <property type="match status" value="3"/>
</dbReference>
<protein>
    <recommendedName>
        <fullName evidence="2">Chitin-binding type-2 domain-containing protein</fullName>
    </recommendedName>
</protein>
<evidence type="ECO:0000313" key="4">
    <source>
        <dbReference type="Proteomes" id="UP000494165"/>
    </source>
</evidence>
<dbReference type="InterPro" id="IPR036508">
    <property type="entry name" value="Chitin-bd_dom_sf"/>
</dbReference>
<dbReference type="Pfam" id="PF01607">
    <property type="entry name" value="CBM_14"/>
    <property type="match status" value="2"/>
</dbReference>
<comment type="caution">
    <text evidence="3">The sequence shown here is derived from an EMBL/GenBank/DDBJ whole genome shotgun (WGS) entry which is preliminary data.</text>
</comment>
<dbReference type="EMBL" id="CADEPI010000270">
    <property type="protein sequence ID" value="CAB3382422.1"/>
    <property type="molecule type" value="Genomic_DNA"/>
</dbReference>
<feature type="signal peptide" evidence="1">
    <location>
        <begin position="1"/>
        <end position="18"/>
    </location>
</feature>
<evidence type="ECO:0000259" key="2">
    <source>
        <dbReference type="PROSITE" id="PS50940"/>
    </source>
</evidence>
<dbReference type="Proteomes" id="UP000494165">
    <property type="component" value="Unassembled WGS sequence"/>
</dbReference>
<dbReference type="AlphaFoldDB" id="A0A8S1DWE7"/>
<dbReference type="GO" id="GO:0005576">
    <property type="term" value="C:extracellular region"/>
    <property type="evidence" value="ECO:0007669"/>
    <property type="project" value="InterPro"/>
</dbReference>
<accession>A0A8S1DWE7</accession>
<feature type="domain" description="Chitin-binding type-2" evidence="2">
    <location>
        <begin position="20"/>
        <end position="82"/>
    </location>
</feature>
<name>A0A8S1DWE7_9INSE</name>
<feature type="chain" id="PRO_5035830776" description="Chitin-binding type-2 domain-containing protein" evidence="1">
    <location>
        <begin position="19"/>
        <end position="314"/>
    </location>
</feature>
<reference evidence="3 4" key="1">
    <citation type="submission" date="2020-04" db="EMBL/GenBank/DDBJ databases">
        <authorList>
            <person name="Alioto T."/>
            <person name="Alioto T."/>
            <person name="Gomez Garrido J."/>
        </authorList>
    </citation>
    <scope>NUCLEOTIDE SEQUENCE [LARGE SCALE GENOMIC DNA]</scope>
</reference>
<dbReference type="GO" id="GO:0008061">
    <property type="term" value="F:chitin binding"/>
    <property type="evidence" value="ECO:0007669"/>
    <property type="project" value="InterPro"/>
</dbReference>
<feature type="domain" description="Chitin-binding type-2" evidence="2">
    <location>
        <begin position="258"/>
        <end position="314"/>
    </location>
</feature>
<dbReference type="PROSITE" id="PS50940">
    <property type="entry name" value="CHIT_BIND_II"/>
    <property type="match status" value="2"/>
</dbReference>
<gene>
    <name evidence="3" type="ORF">CLODIP_2_CD15727</name>
</gene>
<dbReference type="SMART" id="SM00494">
    <property type="entry name" value="ChtBD2"/>
    <property type="match status" value="3"/>
</dbReference>
<evidence type="ECO:0000256" key="1">
    <source>
        <dbReference type="SAM" id="SignalP"/>
    </source>
</evidence>
<keyword evidence="1" id="KW-0732">Signal</keyword>
<dbReference type="OrthoDB" id="6020543at2759"/>